<dbReference type="GO" id="GO:0005737">
    <property type="term" value="C:cytoplasm"/>
    <property type="evidence" value="ECO:0007669"/>
    <property type="project" value="InterPro"/>
</dbReference>
<dbReference type="GO" id="GO:0006526">
    <property type="term" value="P:L-arginine biosynthetic process"/>
    <property type="evidence" value="ECO:0007669"/>
    <property type="project" value="InterPro"/>
</dbReference>
<keyword evidence="2" id="KW-0808">Transferase</keyword>
<evidence type="ECO:0000313" key="5">
    <source>
        <dbReference type="EMBL" id="KAK9902593.1"/>
    </source>
</evidence>
<organism evidence="5 6">
    <name type="scientific">Rubus argutus</name>
    <name type="common">Southern blackberry</name>
    <dbReference type="NCBI Taxonomy" id="59490"/>
    <lineage>
        <taxon>Eukaryota</taxon>
        <taxon>Viridiplantae</taxon>
        <taxon>Streptophyta</taxon>
        <taxon>Embryophyta</taxon>
        <taxon>Tracheophyta</taxon>
        <taxon>Spermatophyta</taxon>
        <taxon>Magnoliopsida</taxon>
        <taxon>eudicotyledons</taxon>
        <taxon>Gunneridae</taxon>
        <taxon>Pentapetalae</taxon>
        <taxon>rosids</taxon>
        <taxon>fabids</taxon>
        <taxon>Rosales</taxon>
        <taxon>Rosaceae</taxon>
        <taxon>Rosoideae</taxon>
        <taxon>Rosoideae incertae sedis</taxon>
        <taxon>Rubus</taxon>
    </lineage>
</organism>
<dbReference type="Proteomes" id="UP001457282">
    <property type="component" value="Unassembled WGS sequence"/>
</dbReference>
<dbReference type="Gene3D" id="3.40.630.30">
    <property type="match status" value="1"/>
</dbReference>
<proteinExistence type="inferred from homology"/>
<dbReference type="PROSITE" id="PS51186">
    <property type="entry name" value="GNAT"/>
    <property type="match status" value="1"/>
</dbReference>
<dbReference type="CDD" id="cd04301">
    <property type="entry name" value="NAT_SF"/>
    <property type="match status" value="1"/>
</dbReference>
<dbReference type="InterPro" id="IPR036393">
    <property type="entry name" value="AceGlu_kinase-like_sf"/>
</dbReference>
<sequence>MATLRSRPWSDYNTNCGHEAWSSSCPCKPKIPNYCLRVKNQRIGASGLAHLWQKWGMRSRKRYLVAQGYSSQVLREAYVVSEEDKRFVSALREVQPYIFLNRGRTFVVMIAGEIVASPYFDAILQDIAFLHHLGIKFVLVPGTHVEIDTLLAQRGKNPKFAASGNFLAAKRRGVIAGVDYGATGEVKKVDVVRMRERLDGGCIVLLSNLGYSSSGEVLNCNTYEVATACSLAIEADKLICIIDGPILDESGRLIRFLTLEEADTFNNGVGFDNGNGLWSGEQGFAIGGHERQSRLNGYLSELAAAAFVCRGGVQRVHLLDGTKGGVLLLELFKRDGMGTMVASDVYEGTRMARVSDLSGIRQIIQPLEAAGTLVRRTDEELQKALDSYIVVEREGQIIACAALFPFREEKCAEVAAIAVSPDCRGQGQGDKLLDYIEKKASSLGLEKLFLLTTRTADWFKRRGVFS</sequence>
<evidence type="ECO:0000256" key="2">
    <source>
        <dbReference type="ARBA" id="ARBA00022679"/>
    </source>
</evidence>
<dbReference type="InterPro" id="IPR016181">
    <property type="entry name" value="Acyl_CoA_acyltransferase"/>
</dbReference>
<dbReference type="InterPro" id="IPR010167">
    <property type="entry name" value="NH2A_AcTrfase"/>
</dbReference>
<dbReference type="Pfam" id="PF00583">
    <property type="entry name" value="Acetyltransf_1"/>
    <property type="match status" value="1"/>
</dbReference>
<name>A0AAW1VKM1_RUBAR</name>
<dbReference type="InterPro" id="IPR000182">
    <property type="entry name" value="GNAT_dom"/>
</dbReference>
<dbReference type="PANTHER" id="PTHR30602">
    <property type="entry name" value="AMINO-ACID ACETYLTRANSFERASE"/>
    <property type="match status" value="1"/>
</dbReference>
<gene>
    <name evidence="5" type="ORF">M0R45_001526</name>
</gene>
<evidence type="ECO:0000256" key="3">
    <source>
        <dbReference type="ARBA" id="ARBA00023315"/>
    </source>
</evidence>
<evidence type="ECO:0000313" key="6">
    <source>
        <dbReference type="Proteomes" id="UP001457282"/>
    </source>
</evidence>
<protein>
    <recommendedName>
        <fullName evidence="4">N-acetyltransferase domain-containing protein</fullName>
    </recommendedName>
</protein>
<dbReference type="GO" id="GO:0004042">
    <property type="term" value="F:L-glutamate N-acetyltransferase activity"/>
    <property type="evidence" value="ECO:0007669"/>
    <property type="project" value="InterPro"/>
</dbReference>
<dbReference type="PANTHER" id="PTHR30602:SF12">
    <property type="entry name" value="AMINO-ACID ACETYLTRANSFERASE NAGS1, CHLOROPLASTIC-RELATED"/>
    <property type="match status" value="1"/>
</dbReference>
<dbReference type="Gene3D" id="3.40.1160.10">
    <property type="entry name" value="Acetylglutamate kinase-like"/>
    <property type="match status" value="2"/>
</dbReference>
<comment type="pathway">
    <text evidence="1">Amino-acid biosynthesis; L-arginine biosynthesis.</text>
</comment>
<evidence type="ECO:0000259" key="4">
    <source>
        <dbReference type="PROSITE" id="PS51186"/>
    </source>
</evidence>
<reference evidence="5 6" key="1">
    <citation type="journal article" date="2023" name="G3 (Bethesda)">
        <title>A chromosome-length genome assembly and annotation of blackberry (Rubus argutus, cv. 'Hillquist').</title>
        <authorList>
            <person name="Bruna T."/>
            <person name="Aryal R."/>
            <person name="Dudchenko O."/>
            <person name="Sargent D.J."/>
            <person name="Mead D."/>
            <person name="Buti M."/>
            <person name="Cavallini A."/>
            <person name="Hytonen T."/>
            <person name="Andres J."/>
            <person name="Pham M."/>
            <person name="Weisz D."/>
            <person name="Mascagni F."/>
            <person name="Usai G."/>
            <person name="Natali L."/>
            <person name="Bassil N."/>
            <person name="Fernandez G.E."/>
            <person name="Lomsadze A."/>
            <person name="Armour M."/>
            <person name="Olukolu B."/>
            <person name="Poorten T."/>
            <person name="Britton C."/>
            <person name="Davik J."/>
            <person name="Ashrafi H."/>
            <person name="Aiden E.L."/>
            <person name="Borodovsky M."/>
            <person name="Worthington M."/>
        </authorList>
    </citation>
    <scope>NUCLEOTIDE SEQUENCE [LARGE SCALE GENOMIC DNA]</scope>
    <source>
        <strain evidence="5">PI 553951</strain>
    </source>
</reference>
<accession>A0AAW1VKM1</accession>
<dbReference type="AlphaFoldDB" id="A0AAW1VKM1"/>
<dbReference type="SUPFAM" id="SSF53633">
    <property type="entry name" value="Carbamate kinase-like"/>
    <property type="match status" value="1"/>
</dbReference>
<comment type="caution">
    <text evidence="5">The sequence shown here is derived from an EMBL/GenBank/DDBJ whole genome shotgun (WGS) entry which is preliminary data.</text>
</comment>
<dbReference type="SUPFAM" id="SSF55729">
    <property type="entry name" value="Acyl-CoA N-acyltransferases (Nat)"/>
    <property type="match status" value="1"/>
</dbReference>
<dbReference type="NCBIfam" id="TIGR01890">
    <property type="entry name" value="N-Ac-Glu-synth"/>
    <property type="match status" value="1"/>
</dbReference>
<evidence type="ECO:0000256" key="1">
    <source>
        <dbReference type="ARBA" id="ARBA00004730"/>
    </source>
</evidence>
<dbReference type="PIRSF" id="PIRSF000423">
    <property type="entry name" value="ArgA"/>
    <property type="match status" value="1"/>
</dbReference>
<keyword evidence="6" id="KW-1185">Reference proteome</keyword>
<dbReference type="EMBL" id="JBEDUW010000249">
    <property type="protein sequence ID" value="KAK9902593.1"/>
    <property type="molecule type" value="Genomic_DNA"/>
</dbReference>
<dbReference type="HAMAP" id="MF_01105">
    <property type="entry name" value="N_acetyl_glu_synth"/>
    <property type="match status" value="1"/>
</dbReference>
<feature type="domain" description="N-acetyltransferase" evidence="4">
    <location>
        <begin position="347"/>
        <end position="466"/>
    </location>
</feature>
<keyword evidence="3" id="KW-0012">Acyltransferase</keyword>